<reference evidence="13 14" key="1">
    <citation type="submission" date="2017-07" db="EMBL/GenBank/DDBJ databases">
        <title>Genome sequence of the Sordaria macrospora wild type strain R19027.</title>
        <authorList>
            <person name="Nowrousian M."/>
            <person name="Teichert I."/>
            <person name="Kueck U."/>
        </authorList>
    </citation>
    <scope>NUCLEOTIDE SEQUENCE [LARGE SCALE GENOMIC DNA]</scope>
    <source>
        <strain evidence="13 14">R19027</strain>
        <tissue evidence="13">Mycelium</tissue>
    </source>
</reference>
<feature type="region of interest" description="Disordered" evidence="12">
    <location>
        <begin position="482"/>
        <end position="536"/>
    </location>
</feature>
<feature type="region of interest" description="Disordered" evidence="12">
    <location>
        <begin position="355"/>
        <end position="446"/>
    </location>
</feature>
<dbReference type="GO" id="GO:0034198">
    <property type="term" value="P:cellular response to amino acid starvation"/>
    <property type="evidence" value="ECO:0007669"/>
    <property type="project" value="TreeGrafter"/>
</dbReference>
<feature type="compositionally biased region" description="Basic and acidic residues" evidence="12">
    <location>
        <begin position="374"/>
        <end position="391"/>
    </location>
</feature>
<evidence type="ECO:0000256" key="4">
    <source>
        <dbReference type="ARBA" id="ARBA00022574"/>
    </source>
</evidence>
<evidence type="ECO:0000256" key="11">
    <source>
        <dbReference type="PROSITE-ProRule" id="PRU00221"/>
    </source>
</evidence>
<keyword evidence="3" id="KW-0813">Transport</keyword>
<dbReference type="GO" id="GO:1904263">
    <property type="term" value="P:positive regulation of TORC1 signaling"/>
    <property type="evidence" value="ECO:0007669"/>
    <property type="project" value="TreeGrafter"/>
</dbReference>
<keyword evidence="7" id="KW-0653">Protein transport</keyword>
<evidence type="ECO:0000256" key="6">
    <source>
        <dbReference type="ARBA" id="ARBA00022816"/>
    </source>
</evidence>
<comment type="caution">
    <text evidence="13">The sequence shown here is derived from an EMBL/GenBank/DDBJ whole genome shotgun (WGS) entry which is preliminary data.</text>
</comment>
<dbReference type="GO" id="GO:0015031">
    <property type="term" value="P:protein transport"/>
    <property type="evidence" value="ECO:0007669"/>
    <property type="project" value="UniProtKB-KW"/>
</dbReference>
<dbReference type="PANTHER" id="PTHR11024:SF3">
    <property type="entry name" value="NUCLEOPORIN SEH1"/>
    <property type="match status" value="1"/>
</dbReference>
<feature type="region of interest" description="Disordered" evidence="12">
    <location>
        <begin position="741"/>
        <end position="772"/>
    </location>
</feature>
<protein>
    <submittedName>
        <fullName evidence="13">Uncharacterized protein</fullName>
    </submittedName>
</protein>
<comment type="similarity">
    <text evidence="2">Belongs to the WD repeat SEC13 family.</text>
</comment>
<name>A0A8S8ZY84_SORMA</name>
<feature type="region of interest" description="Disordered" evidence="12">
    <location>
        <begin position="152"/>
        <end position="172"/>
    </location>
</feature>
<evidence type="ECO:0000313" key="13">
    <source>
        <dbReference type="EMBL" id="KAA8635827.1"/>
    </source>
</evidence>
<dbReference type="Proteomes" id="UP000433876">
    <property type="component" value="Unassembled WGS sequence"/>
</dbReference>
<keyword evidence="10" id="KW-0539">Nucleus</keyword>
<dbReference type="EMBL" id="NMPR01000008">
    <property type="protein sequence ID" value="KAA8635827.1"/>
    <property type="molecule type" value="Genomic_DNA"/>
</dbReference>
<feature type="compositionally biased region" description="Low complexity" evidence="12">
    <location>
        <begin position="154"/>
        <end position="164"/>
    </location>
</feature>
<evidence type="ECO:0000256" key="9">
    <source>
        <dbReference type="ARBA" id="ARBA00023132"/>
    </source>
</evidence>
<evidence type="ECO:0000256" key="2">
    <source>
        <dbReference type="ARBA" id="ARBA00010102"/>
    </source>
</evidence>
<keyword evidence="9" id="KW-0906">Nuclear pore complex</keyword>
<dbReference type="InterPro" id="IPR015943">
    <property type="entry name" value="WD40/YVTN_repeat-like_dom_sf"/>
</dbReference>
<keyword evidence="4 11" id="KW-0853">WD repeat</keyword>
<evidence type="ECO:0000256" key="10">
    <source>
        <dbReference type="ARBA" id="ARBA00023242"/>
    </source>
</evidence>
<keyword evidence="6" id="KW-0509">mRNA transport</keyword>
<proteinExistence type="inferred from homology"/>
<dbReference type="Gene3D" id="2.130.10.10">
    <property type="entry name" value="YVTN repeat-like/Quinoprotein amine dehydrogenase"/>
    <property type="match status" value="1"/>
</dbReference>
<dbReference type="PANTHER" id="PTHR11024">
    <property type="entry name" value="NUCLEAR PORE COMPLEX PROTEIN SEC13 / SEH1 FAMILY MEMBER"/>
    <property type="match status" value="1"/>
</dbReference>
<dbReference type="GO" id="GO:0035859">
    <property type="term" value="C:Seh1-associated complex"/>
    <property type="evidence" value="ECO:0007669"/>
    <property type="project" value="TreeGrafter"/>
</dbReference>
<feature type="compositionally biased region" description="Polar residues" evidence="12">
    <location>
        <begin position="743"/>
        <end position="762"/>
    </location>
</feature>
<evidence type="ECO:0000256" key="1">
    <source>
        <dbReference type="ARBA" id="ARBA00004567"/>
    </source>
</evidence>
<feature type="repeat" description="WD" evidence="11">
    <location>
        <begin position="25"/>
        <end position="57"/>
    </location>
</feature>
<gene>
    <name evidence="13" type="ORF">SMACR_01770</name>
</gene>
<keyword evidence="8" id="KW-0811">Translocation</keyword>
<dbReference type="AlphaFoldDB" id="A0A8S8ZY84"/>
<dbReference type="InterPro" id="IPR037363">
    <property type="entry name" value="Sec13/Seh1_fam"/>
</dbReference>
<dbReference type="GO" id="GO:0051028">
    <property type="term" value="P:mRNA transport"/>
    <property type="evidence" value="ECO:0007669"/>
    <property type="project" value="UniProtKB-KW"/>
</dbReference>
<sequence>MSKFSQYLGDPPAIDAKSTIDPIVNHGHQDLVQAVAFNSYGDRCATGSVDGKIRVFNRHKDGKWRVCDSWSAHGGEILELQWLPPTIYPNLLASLGIEGRFKLWAENPSAAPGRRFGVNLMGHGHGGHHGGHLGGHGASTLSSSRRDGVGSGIGLSSLHSSGDSKPTPAFDYRNPKSPIRSFSLKHNDDTRHTYLALLSVDGTLEVLENETPENITEFSRIDRFSVLTQKPARGEETSFRVRFDPNPEVCYTALRAGVPTDALGLVVAAMDTVKVYRTRDTVSASLGVATAAREFYLAAEIPGLSAKGGGDANVNVNSVGHRGLVRDVAWAPGNIRGYDIVATACQDGYVRVFGLSTPAPPPQGQESRGGGGGEMRRHQDGVGGGGRREDGGSGTAASRALASQQGHGQDTHLKSGIRAGLADQSRMGSGTVGDRMRLGGQQQPGQVRHVVTEVARLDSHRTPVWRVGFDDDGQILGSVGDEGEFENIPLTDTPNTPANAHKTPKQKDTPRRPTPARLITGDGLVPSHDFKQTSEDSNASTFLHRMFSFESPSESPELTLMPNKGGAEIGTSLDAESFFNQFFPVRSTSSSYPSEGVKSPELTVSPPMTFGRRILSSLEAYGFSNSSFLRSSEESAGSNQRGRLNPVAVEGALRDLYREQEAAKNNEVIECGTQPSVAGYDRSIKITERELTKPEVEHIENIEHEKTHSLNGSDTDEILADISAVNTESIISLAIAALHRGKSNSSTLPRQRPRSSGPSGTGVTPFPSIDMAPRDRALASSKFALLSEEAPSNLSTQCLPRVSTDPPRLSTESPTTLEKRYLKPKSRAALPFSFGSPTKKGSVEVAPIVTPVTDITNVPLLDGVQGTNVRKPSGPYPRQQQNKNKSSILRLLRYIFRRPIKAKKWVVRKFRAKRKGVSKRFRANVKARKERRKMSKMSKASGAAITSVAAKEVESVIVPVTILEESVTDHVAAMEVDAIKSELGAAEKIAGDEHVAVPEKELMIKAVVEKKIGSDVGSVEEVEDVTVEIHVVDASTCVA</sequence>
<keyword evidence="5" id="KW-0677">Repeat</keyword>
<dbReference type="GO" id="GO:0005198">
    <property type="term" value="F:structural molecule activity"/>
    <property type="evidence" value="ECO:0007669"/>
    <property type="project" value="InterPro"/>
</dbReference>
<feature type="region of interest" description="Disordered" evidence="12">
    <location>
        <begin position="127"/>
        <end position="146"/>
    </location>
</feature>
<evidence type="ECO:0000256" key="8">
    <source>
        <dbReference type="ARBA" id="ARBA00023010"/>
    </source>
</evidence>
<evidence type="ECO:0000256" key="3">
    <source>
        <dbReference type="ARBA" id="ARBA00022448"/>
    </source>
</evidence>
<dbReference type="VEuPathDB" id="FungiDB:SMAC_01770"/>
<dbReference type="InterPro" id="IPR001680">
    <property type="entry name" value="WD40_rpt"/>
</dbReference>
<evidence type="ECO:0000256" key="7">
    <source>
        <dbReference type="ARBA" id="ARBA00022927"/>
    </source>
</evidence>
<feature type="region of interest" description="Disordered" evidence="12">
    <location>
        <begin position="863"/>
        <end position="883"/>
    </location>
</feature>
<evidence type="ECO:0000313" key="14">
    <source>
        <dbReference type="Proteomes" id="UP000433876"/>
    </source>
</evidence>
<comment type="subcellular location">
    <subcellularLocation>
        <location evidence="1">Nucleus</location>
        <location evidence="1">Nuclear pore complex</location>
    </subcellularLocation>
</comment>
<dbReference type="PROSITE" id="PS50082">
    <property type="entry name" value="WD_REPEATS_2"/>
    <property type="match status" value="1"/>
</dbReference>
<evidence type="ECO:0000256" key="12">
    <source>
        <dbReference type="SAM" id="MobiDB-lite"/>
    </source>
</evidence>
<dbReference type="InterPro" id="IPR036322">
    <property type="entry name" value="WD40_repeat_dom_sf"/>
</dbReference>
<dbReference type="SUPFAM" id="SSF50978">
    <property type="entry name" value="WD40 repeat-like"/>
    <property type="match status" value="1"/>
</dbReference>
<dbReference type="Pfam" id="PF00400">
    <property type="entry name" value="WD40"/>
    <property type="match status" value="1"/>
</dbReference>
<organism evidence="13 14">
    <name type="scientific">Sordaria macrospora</name>
    <dbReference type="NCBI Taxonomy" id="5147"/>
    <lineage>
        <taxon>Eukaryota</taxon>
        <taxon>Fungi</taxon>
        <taxon>Dikarya</taxon>
        <taxon>Ascomycota</taxon>
        <taxon>Pezizomycotina</taxon>
        <taxon>Sordariomycetes</taxon>
        <taxon>Sordariomycetidae</taxon>
        <taxon>Sordariales</taxon>
        <taxon>Sordariaceae</taxon>
        <taxon>Sordaria</taxon>
    </lineage>
</organism>
<dbReference type="GO" id="GO:0031080">
    <property type="term" value="C:nuclear pore outer ring"/>
    <property type="evidence" value="ECO:0007669"/>
    <property type="project" value="TreeGrafter"/>
</dbReference>
<dbReference type="SMART" id="SM00320">
    <property type="entry name" value="WD40"/>
    <property type="match status" value="4"/>
</dbReference>
<accession>A0A8S8ZY84</accession>
<evidence type="ECO:0000256" key="5">
    <source>
        <dbReference type="ARBA" id="ARBA00022737"/>
    </source>
</evidence>
<feature type="region of interest" description="Disordered" evidence="12">
    <location>
        <begin position="794"/>
        <end position="814"/>
    </location>
</feature>